<evidence type="ECO:0000256" key="8">
    <source>
        <dbReference type="HAMAP-Rule" id="MF_00197"/>
    </source>
</evidence>
<comment type="subunit">
    <text evidence="8">Homodimer.</text>
</comment>
<keyword evidence="5 8" id="KW-0457">Lysine biosynthesis</keyword>
<feature type="binding site" evidence="8">
    <location>
        <begin position="218"/>
        <end position="219"/>
    </location>
    <ligand>
        <name>substrate</name>
    </ligand>
</feature>
<dbReference type="PROSITE" id="PS01326">
    <property type="entry name" value="DAP_EPIMERASE"/>
    <property type="match status" value="1"/>
</dbReference>
<comment type="pathway">
    <text evidence="1 8">Amino-acid biosynthesis; L-lysine biosynthesis via DAP pathway; DL-2,6-diaminopimelate from LL-2,6-diaminopimelate: step 1/1.</text>
</comment>
<dbReference type="GO" id="GO:0008837">
    <property type="term" value="F:diaminopimelate epimerase activity"/>
    <property type="evidence" value="ECO:0007669"/>
    <property type="project" value="UniProtKB-UniRule"/>
</dbReference>
<keyword evidence="8" id="KW-0963">Cytoplasm</keyword>
<evidence type="ECO:0000256" key="4">
    <source>
        <dbReference type="ARBA" id="ARBA00022605"/>
    </source>
</evidence>
<feature type="active site" description="Proton acceptor" evidence="8">
    <location>
        <position position="217"/>
    </location>
</feature>
<comment type="catalytic activity">
    <reaction evidence="7 8">
        <text>(2S,6S)-2,6-diaminopimelate = meso-2,6-diaminopimelate</text>
        <dbReference type="Rhea" id="RHEA:15393"/>
        <dbReference type="ChEBI" id="CHEBI:57609"/>
        <dbReference type="ChEBI" id="CHEBI:57791"/>
        <dbReference type="EC" id="5.1.1.7"/>
    </reaction>
</comment>
<dbReference type="RefSeq" id="WP_098460095.1">
    <property type="nucleotide sequence ID" value="NZ_PDJC01000001.1"/>
</dbReference>
<protein>
    <recommendedName>
        <fullName evidence="3 8">Diaminopimelate epimerase</fullName>
        <shortName evidence="8">DAP epimerase</shortName>
        <ecNumber evidence="3 8">5.1.1.7</ecNumber>
    </recommendedName>
    <alternativeName>
        <fullName evidence="8">PLP-independent amino acid racemase</fullName>
    </alternativeName>
</protein>
<evidence type="ECO:0000256" key="6">
    <source>
        <dbReference type="ARBA" id="ARBA00023235"/>
    </source>
</evidence>
<reference evidence="10 11" key="1">
    <citation type="submission" date="2017-10" db="EMBL/GenBank/DDBJ databases">
        <title>Sequencing the genomes of 1000 actinobacteria strains.</title>
        <authorList>
            <person name="Klenk H.-P."/>
        </authorList>
    </citation>
    <scope>NUCLEOTIDE SEQUENCE [LARGE SCALE GENOMIC DNA]</scope>
    <source>
        <strain evidence="10 11">DSM 15597</strain>
    </source>
</reference>
<dbReference type="SUPFAM" id="SSF54506">
    <property type="entry name" value="Diaminopimelate epimerase-like"/>
    <property type="match status" value="2"/>
</dbReference>
<evidence type="ECO:0000313" key="11">
    <source>
        <dbReference type="Proteomes" id="UP000226079"/>
    </source>
</evidence>
<evidence type="ECO:0000256" key="2">
    <source>
        <dbReference type="ARBA" id="ARBA00010219"/>
    </source>
</evidence>
<feature type="binding site" evidence="8">
    <location>
        <position position="14"/>
    </location>
    <ligand>
        <name>substrate</name>
    </ligand>
</feature>
<feature type="binding site" evidence="8">
    <location>
        <begin position="208"/>
        <end position="209"/>
    </location>
    <ligand>
        <name>substrate</name>
    </ligand>
</feature>
<dbReference type="Gene3D" id="3.10.310.10">
    <property type="entry name" value="Diaminopimelate Epimerase, Chain A, domain 1"/>
    <property type="match status" value="2"/>
</dbReference>
<dbReference type="Proteomes" id="UP000226079">
    <property type="component" value="Unassembled WGS sequence"/>
</dbReference>
<dbReference type="PANTHER" id="PTHR31689">
    <property type="entry name" value="DIAMINOPIMELATE EPIMERASE, CHLOROPLASTIC"/>
    <property type="match status" value="1"/>
</dbReference>
<comment type="similarity">
    <text evidence="2 8">Belongs to the diaminopimelate epimerase family.</text>
</comment>
<sequence>MSSISFAKGHGTRNDFVLLLDPSGELELSAAHVRFLCDRRAGVGADGILRAVRAEAVPEWDGPGDQWFMDYRNADGSIAEMCGNGLRVFLRYLAEQGLVDSAERVPVATRAGARTGWFLPDGRVAVTMGRVQLGEQVEVRLGEHSWPARAVSVGNPHAVSALRSDESLSELDLQSAPIAAPAEVFPAGANFEFVVSSGPGEISMRVHERGVGETASCGTGVVAAAAAAGGSEHCRVRVRGGELEVDLSGDEAVLIGPAVIVAHGVVDWPDELG</sequence>
<feature type="active site" description="Proton donor" evidence="8">
    <location>
        <position position="82"/>
    </location>
</feature>
<dbReference type="EC" id="5.1.1.7" evidence="3 8"/>
<proteinExistence type="inferred from homology"/>
<evidence type="ECO:0000256" key="1">
    <source>
        <dbReference type="ARBA" id="ARBA00005196"/>
    </source>
</evidence>
<keyword evidence="11" id="KW-1185">Reference proteome</keyword>
<evidence type="ECO:0000313" key="10">
    <source>
        <dbReference type="EMBL" id="PFG16570.1"/>
    </source>
</evidence>
<dbReference type="InterPro" id="IPR018510">
    <property type="entry name" value="DAP_epimerase_AS"/>
</dbReference>
<evidence type="ECO:0000256" key="3">
    <source>
        <dbReference type="ARBA" id="ARBA00013080"/>
    </source>
</evidence>
<feature type="site" description="Could be important to modulate the pK values of the two catalytic cysteine residues" evidence="8">
    <location>
        <position position="157"/>
    </location>
</feature>
<organism evidence="10 11">
    <name type="scientific">Propionicimonas paludicola</name>
    <dbReference type="NCBI Taxonomy" id="185243"/>
    <lineage>
        <taxon>Bacteria</taxon>
        <taxon>Bacillati</taxon>
        <taxon>Actinomycetota</taxon>
        <taxon>Actinomycetes</taxon>
        <taxon>Propionibacteriales</taxon>
        <taxon>Nocardioidaceae</taxon>
        <taxon>Propionicimonas</taxon>
    </lineage>
</organism>
<feature type="binding site" evidence="8">
    <location>
        <position position="190"/>
    </location>
    <ligand>
        <name>substrate</name>
    </ligand>
</feature>
<dbReference type="InterPro" id="IPR001653">
    <property type="entry name" value="DAP_epimerase_DapF"/>
</dbReference>
<name>A0A2A9CSG3_9ACTN</name>
<dbReference type="NCBIfam" id="TIGR00652">
    <property type="entry name" value="DapF"/>
    <property type="match status" value="1"/>
</dbReference>
<dbReference type="EMBL" id="PDJC01000001">
    <property type="protein sequence ID" value="PFG16570.1"/>
    <property type="molecule type" value="Genomic_DNA"/>
</dbReference>
<feature type="binding site" evidence="8">
    <location>
        <position position="155"/>
    </location>
    <ligand>
        <name>substrate</name>
    </ligand>
</feature>
<comment type="function">
    <text evidence="8">Catalyzes the stereoinversion of LL-2,6-diaminopimelate (L,L-DAP) to meso-diaminopimelate (meso-DAP), a precursor of L-lysine and an essential component of the bacterial peptidoglycan.</text>
</comment>
<keyword evidence="6 8" id="KW-0413">Isomerase</keyword>
<feature type="active site" evidence="9">
    <location>
        <position position="82"/>
    </location>
</feature>
<dbReference type="Pfam" id="PF01678">
    <property type="entry name" value="DAP_epimerase"/>
    <property type="match status" value="2"/>
</dbReference>
<dbReference type="UniPathway" id="UPA00034">
    <property type="reaction ID" value="UER00025"/>
</dbReference>
<feature type="binding site" evidence="8">
    <location>
        <begin position="83"/>
        <end position="84"/>
    </location>
    <ligand>
        <name>substrate</name>
    </ligand>
</feature>
<dbReference type="GO" id="GO:0005829">
    <property type="term" value="C:cytosol"/>
    <property type="evidence" value="ECO:0007669"/>
    <property type="project" value="TreeGrafter"/>
</dbReference>
<accession>A0A2A9CSG3</accession>
<feature type="binding site" evidence="8">
    <location>
        <position position="73"/>
    </location>
    <ligand>
        <name>substrate</name>
    </ligand>
</feature>
<comment type="caution">
    <text evidence="8">Lacks conserved residue(s) required for the propagation of feature annotation.</text>
</comment>
<evidence type="ECO:0000256" key="7">
    <source>
        <dbReference type="ARBA" id="ARBA00051712"/>
    </source>
</evidence>
<comment type="subcellular location">
    <subcellularLocation>
        <location evidence="8">Cytoplasm</location>
    </subcellularLocation>
</comment>
<comment type="caution">
    <text evidence="10">The sequence shown here is derived from an EMBL/GenBank/DDBJ whole genome shotgun (WGS) entry which is preliminary data.</text>
</comment>
<gene>
    <name evidence="8" type="primary">dapF</name>
    <name evidence="10" type="ORF">ATK74_1117</name>
</gene>
<evidence type="ECO:0000256" key="5">
    <source>
        <dbReference type="ARBA" id="ARBA00023154"/>
    </source>
</evidence>
<keyword evidence="4 8" id="KW-0028">Amino-acid biosynthesis</keyword>
<dbReference type="GO" id="GO:0009089">
    <property type="term" value="P:lysine biosynthetic process via diaminopimelate"/>
    <property type="evidence" value="ECO:0007669"/>
    <property type="project" value="UniProtKB-UniRule"/>
</dbReference>
<dbReference type="OrthoDB" id="9805408at2"/>
<evidence type="ECO:0000256" key="9">
    <source>
        <dbReference type="PROSITE-ProRule" id="PRU10125"/>
    </source>
</evidence>
<dbReference type="PANTHER" id="PTHR31689:SF0">
    <property type="entry name" value="DIAMINOPIMELATE EPIMERASE"/>
    <property type="match status" value="1"/>
</dbReference>
<feature type="site" description="Could be important to modulate the pK values of the two catalytic cysteine residues" evidence="8">
    <location>
        <position position="208"/>
    </location>
</feature>
<dbReference type="HAMAP" id="MF_00197">
    <property type="entry name" value="DAP_epimerase"/>
    <property type="match status" value="1"/>
</dbReference>
<dbReference type="AlphaFoldDB" id="A0A2A9CSG3"/>